<keyword evidence="2" id="KW-1185">Reference proteome</keyword>
<organism evidence="1 2">
    <name type="scientific">Salicibibacter kimchii</name>
    <dbReference type="NCBI Taxonomy" id="2099786"/>
    <lineage>
        <taxon>Bacteria</taxon>
        <taxon>Bacillati</taxon>
        <taxon>Bacillota</taxon>
        <taxon>Bacilli</taxon>
        <taxon>Bacillales</taxon>
        <taxon>Bacillaceae</taxon>
        <taxon>Salicibibacter</taxon>
    </lineage>
</organism>
<name>A0A345BVF0_9BACI</name>
<reference evidence="1 2" key="1">
    <citation type="journal article" date="2018" name="J. Microbiol.">
        <title>Salicibibacter kimchii gen. nov., sp. nov., a moderately halophilic and alkalitolerant bacterium in the family Bacillaceae, isolated from kimchi.</title>
        <authorList>
            <person name="Jang J.Y."/>
            <person name="Oh Y.J."/>
            <person name="Lim S.K."/>
            <person name="Park H.K."/>
            <person name="Lee C."/>
            <person name="Kim J.Y."/>
            <person name="Lee M.A."/>
            <person name="Choi H.J."/>
        </authorList>
    </citation>
    <scope>NUCLEOTIDE SEQUENCE [LARGE SCALE GENOMIC DNA]</scope>
    <source>
        <strain evidence="1 2">NKC1-1</strain>
    </source>
</reference>
<sequence length="319" mass="37604">MNRKEALENKGSTVLVDAHPDCVYYGKLLDIDTPDNKTWQGTVRITGIHSVKSANIASHLPYGEGEEVTLSGTKIKPFTGTFTRSYRASLLYAIRALEKETYRSISRLEDEKGQLQDIRLELGNKRGKVEDPYLYFNLTEEHKEIVLKEQAHNEKMLLDGCPFEMDWFDAAQNQWTKVVHERQWVFTTATGRKVRLQSKDLIRIHKEQFEPFQILLNELESPSKESLARLMHYYGFQRKHMVQCHNTLLRQLLQSEEDQHFQGVNFMTFQKNNAFLTIQHRFERILHSDRDDYIYDRFECTSERNERQVITYTNMQTSK</sequence>
<dbReference type="KEGG" id="rue:DT065_02125"/>
<dbReference type="AlphaFoldDB" id="A0A345BVF0"/>
<evidence type="ECO:0000313" key="1">
    <source>
        <dbReference type="EMBL" id="AXF54931.1"/>
    </source>
</evidence>
<dbReference type="InterPro" id="IPR024488">
    <property type="entry name" value="DUF2777"/>
</dbReference>
<accession>A0A345BVF0</accession>
<evidence type="ECO:0000313" key="2">
    <source>
        <dbReference type="Proteomes" id="UP000252100"/>
    </source>
</evidence>
<dbReference type="EMBL" id="CP031092">
    <property type="protein sequence ID" value="AXF54931.1"/>
    <property type="molecule type" value="Genomic_DNA"/>
</dbReference>
<dbReference type="Proteomes" id="UP000252100">
    <property type="component" value="Chromosome"/>
</dbReference>
<dbReference type="OrthoDB" id="2942325at2"/>
<proteinExistence type="predicted"/>
<gene>
    <name evidence="1" type="ORF">DT065_02125</name>
</gene>
<dbReference type="Pfam" id="PF10949">
    <property type="entry name" value="DUF2777"/>
    <property type="match status" value="1"/>
</dbReference>
<dbReference type="RefSeq" id="WP_114370447.1">
    <property type="nucleotide sequence ID" value="NZ_CP031092.1"/>
</dbReference>
<protein>
    <submittedName>
        <fullName evidence="1">DUF2777 family protein</fullName>
    </submittedName>
</protein>